<gene>
    <name evidence="3" type="ORF">CTheo_1023</name>
</gene>
<organism evidence="3 4">
    <name type="scientific">Ceratobasidium theobromae</name>
    <dbReference type="NCBI Taxonomy" id="1582974"/>
    <lineage>
        <taxon>Eukaryota</taxon>
        <taxon>Fungi</taxon>
        <taxon>Dikarya</taxon>
        <taxon>Basidiomycota</taxon>
        <taxon>Agaricomycotina</taxon>
        <taxon>Agaricomycetes</taxon>
        <taxon>Cantharellales</taxon>
        <taxon>Ceratobasidiaceae</taxon>
        <taxon>Ceratobasidium</taxon>
    </lineage>
</organism>
<dbReference type="Gene3D" id="3.20.20.100">
    <property type="entry name" value="NADP-dependent oxidoreductase domain"/>
    <property type="match status" value="1"/>
</dbReference>
<name>A0A5N5QUX1_9AGAM</name>
<dbReference type="InterPro" id="IPR023210">
    <property type="entry name" value="NADP_OxRdtase_dom"/>
</dbReference>
<evidence type="ECO:0000256" key="1">
    <source>
        <dbReference type="SAM" id="MobiDB-lite"/>
    </source>
</evidence>
<feature type="region of interest" description="Disordered" evidence="1">
    <location>
        <begin position="811"/>
        <end position="1400"/>
    </location>
</feature>
<feature type="compositionally biased region" description="Low complexity" evidence="1">
    <location>
        <begin position="1153"/>
        <end position="1164"/>
    </location>
</feature>
<feature type="domain" description="NADP-dependent oxidoreductase" evidence="2">
    <location>
        <begin position="41"/>
        <end position="358"/>
    </location>
</feature>
<feature type="compositionally biased region" description="Basic and acidic residues" evidence="1">
    <location>
        <begin position="591"/>
        <end position="611"/>
    </location>
</feature>
<evidence type="ECO:0000259" key="2">
    <source>
        <dbReference type="Pfam" id="PF00248"/>
    </source>
</evidence>
<feature type="compositionally biased region" description="Polar residues" evidence="1">
    <location>
        <begin position="978"/>
        <end position="1008"/>
    </location>
</feature>
<dbReference type="GO" id="GO:0005829">
    <property type="term" value="C:cytosol"/>
    <property type="evidence" value="ECO:0007669"/>
    <property type="project" value="TreeGrafter"/>
</dbReference>
<evidence type="ECO:0000313" key="4">
    <source>
        <dbReference type="Proteomes" id="UP000383932"/>
    </source>
</evidence>
<accession>A0A5N5QUX1</accession>
<feature type="compositionally biased region" description="Polar residues" evidence="1">
    <location>
        <begin position="1033"/>
        <end position="1044"/>
    </location>
</feature>
<evidence type="ECO:0000313" key="3">
    <source>
        <dbReference type="EMBL" id="KAB5595562.1"/>
    </source>
</evidence>
<feature type="compositionally biased region" description="Basic residues" evidence="1">
    <location>
        <begin position="533"/>
        <end position="542"/>
    </location>
</feature>
<dbReference type="PANTHER" id="PTHR42686:SF1">
    <property type="entry name" value="GH17980P-RELATED"/>
    <property type="match status" value="1"/>
</dbReference>
<feature type="compositionally biased region" description="Basic and acidic residues" evidence="1">
    <location>
        <begin position="756"/>
        <end position="775"/>
    </location>
</feature>
<feature type="region of interest" description="Disordered" evidence="1">
    <location>
        <begin position="737"/>
        <end position="794"/>
    </location>
</feature>
<feature type="compositionally biased region" description="Basic and acidic residues" evidence="1">
    <location>
        <begin position="487"/>
        <end position="497"/>
    </location>
</feature>
<feature type="compositionally biased region" description="Basic and acidic residues" evidence="1">
    <location>
        <begin position="878"/>
        <end position="896"/>
    </location>
</feature>
<dbReference type="OrthoDB" id="5286008at2759"/>
<dbReference type="SUPFAM" id="SSF51430">
    <property type="entry name" value="NAD(P)-linked oxidoreductase"/>
    <property type="match status" value="1"/>
</dbReference>
<feature type="compositionally biased region" description="Polar residues" evidence="1">
    <location>
        <begin position="1334"/>
        <end position="1348"/>
    </location>
</feature>
<feature type="compositionally biased region" description="Low complexity" evidence="1">
    <location>
        <begin position="1122"/>
        <end position="1134"/>
    </location>
</feature>
<keyword evidence="4" id="KW-1185">Reference proteome</keyword>
<feature type="compositionally biased region" description="Basic and acidic residues" evidence="1">
    <location>
        <begin position="1505"/>
        <end position="1514"/>
    </location>
</feature>
<feature type="compositionally biased region" description="Pro residues" evidence="1">
    <location>
        <begin position="1213"/>
        <end position="1243"/>
    </location>
</feature>
<dbReference type="GO" id="GO:0070485">
    <property type="term" value="P:dehydro-D-arabinono-1,4-lactone biosynthetic process"/>
    <property type="evidence" value="ECO:0007669"/>
    <property type="project" value="TreeGrafter"/>
</dbReference>
<feature type="compositionally biased region" description="Basic residues" evidence="1">
    <location>
        <begin position="574"/>
        <end position="583"/>
    </location>
</feature>
<dbReference type="InterPro" id="IPR036812">
    <property type="entry name" value="NAD(P)_OxRdtase_dom_sf"/>
</dbReference>
<feature type="region of interest" description="Disordered" evidence="1">
    <location>
        <begin position="525"/>
        <end position="700"/>
    </location>
</feature>
<feature type="compositionally biased region" description="Pro residues" evidence="1">
    <location>
        <begin position="1135"/>
        <end position="1152"/>
    </location>
</feature>
<reference evidence="3 4" key="1">
    <citation type="journal article" date="2019" name="Fungal Biol. Biotechnol.">
        <title>Draft genome sequence of fastidious pathogen Ceratobasidium theobromae, which causes vascular-streak dieback in Theobroma cacao.</title>
        <authorList>
            <person name="Ali S.S."/>
            <person name="Asman A."/>
            <person name="Shao J."/>
            <person name="Firmansyah A.P."/>
            <person name="Susilo A.W."/>
            <person name="Rosmana A."/>
            <person name="McMahon P."/>
            <person name="Junaid M."/>
            <person name="Guest D."/>
            <person name="Kheng T.Y."/>
            <person name="Meinhardt L.W."/>
            <person name="Bailey B.A."/>
        </authorList>
    </citation>
    <scope>NUCLEOTIDE SEQUENCE [LARGE SCALE GENOMIC DNA]</scope>
    <source>
        <strain evidence="3 4">CT2</strain>
    </source>
</reference>
<proteinExistence type="predicted"/>
<feature type="compositionally biased region" description="Pro residues" evidence="1">
    <location>
        <begin position="1165"/>
        <end position="1178"/>
    </location>
</feature>
<protein>
    <submittedName>
        <fullName evidence="3">Cell surface glycoprotein 1</fullName>
    </submittedName>
</protein>
<dbReference type="PANTHER" id="PTHR42686">
    <property type="entry name" value="GH17980P-RELATED"/>
    <property type="match status" value="1"/>
</dbReference>
<feature type="compositionally biased region" description="Basic and acidic residues" evidence="1">
    <location>
        <begin position="1651"/>
        <end position="1662"/>
    </location>
</feature>
<feature type="compositionally biased region" description="Polar residues" evidence="1">
    <location>
        <begin position="1388"/>
        <end position="1399"/>
    </location>
</feature>
<feature type="region of interest" description="Disordered" evidence="1">
    <location>
        <begin position="478"/>
        <end position="513"/>
    </location>
</feature>
<feature type="compositionally biased region" description="Low complexity" evidence="1">
    <location>
        <begin position="1179"/>
        <end position="1196"/>
    </location>
</feature>
<feature type="compositionally biased region" description="Polar residues" evidence="1">
    <location>
        <begin position="680"/>
        <end position="693"/>
    </location>
</feature>
<feature type="compositionally biased region" description="Basic residues" evidence="1">
    <location>
        <begin position="921"/>
        <end position="931"/>
    </location>
</feature>
<feature type="compositionally biased region" description="Basic and acidic residues" evidence="1">
    <location>
        <begin position="1442"/>
        <end position="1457"/>
    </location>
</feature>
<feature type="region of interest" description="Disordered" evidence="1">
    <location>
        <begin position="1627"/>
        <end position="1676"/>
    </location>
</feature>
<feature type="compositionally biased region" description="Low complexity" evidence="1">
    <location>
        <begin position="657"/>
        <end position="671"/>
    </location>
</feature>
<feature type="compositionally biased region" description="Pro residues" evidence="1">
    <location>
        <begin position="412"/>
        <end position="421"/>
    </location>
</feature>
<feature type="region of interest" description="Disordered" evidence="1">
    <location>
        <begin position="1429"/>
        <end position="1613"/>
    </location>
</feature>
<comment type="caution">
    <text evidence="3">The sequence shown here is derived from an EMBL/GenBank/DDBJ whole genome shotgun (WGS) entry which is preliminary data.</text>
</comment>
<feature type="compositionally biased region" description="Basic and acidic residues" evidence="1">
    <location>
        <begin position="1594"/>
        <end position="1603"/>
    </location>
</feature>
<dbReference type="InterPro" id="IPR020471">
    <property type="entry name" value="AKR"/>
</dbReference>
<dbReference type="Proteomes" id="UP000383932">
    <property type="component" value="Unassembled WGS sequence"/>
</dbReference>
<dbReference type="EMBL" id="SSOP01000008">
    <property type="protein sequence ID" value="KAB5595562.1"/>
    <property type="molecule type" value="Genomic_DNA"/>
</dbReference>
<sequence>MRKLTDPQPTYTVPVNIPDTDEDRPVGDILSRIGHGQWPSITFGAATLGAGIYNTEDILNSPEPLRAVRLALRYGIRAFDTSAYYGTSEIVLGAILRALKTEFPRETYKIATKCGRYGTPAEDFDYSRDTIRKSVRRSLERLGTNYLDVVFLHDVEYVCSPVHPVDPTGNSAKVLEDKELAASWGLAEGQGGRVHGDGDQKIIDAFDELRKLKAEGVVREIGLSGYPLPVLLRLGRLLAVKGNPVDIMMSYSHSNLQNHTFEIFAPLLLGTGVKQLLSASPFNMGYLTDRTPSWHPGGPDMIAFKDNQLMKMCESWKGGLPNLAMGYALGRNSGVMADIPTVAGFSRTSEVHEAVAVWREVANGASGGRRERENAIIETLGESGWENYSWRSPHSLRNVMSRSNSMERGTKPLPPVPPPPTHSLVESTSTSVTERLAQTLKKMSQDIPSTQYRSPLNIAGRLKHELSDMAREIVVPQSGRSAHNHHDRRDPHHRELEITNPTEPVSLGHGYDGESITSAQKIRRNWEESQKSSGRHIFHHKSSSAEVHRRGSATSPPTAFRPDGGFPWGPIRRGSSRSRHRREHSTGTPPREVEIHDHSDDSERSSIRLEIHNATPVYEHEGGKSRGRPGLTTRFRTSLQRIGVGSTRQARERTDISRSPSPDGRGRSPSPEAWRKRSPHSSIRVTEQYSTPRTAGLPDALPRIESQKMTLDWEQPLDSDPQSPSRPPDDVIPTIPDFHSPGIHKENGPRGVPILEPDKPRPVEIHEYPPSHRIEPSQATSATAVDPPLLDVPRPRDVMTESLILHNFEGPYRSHESHNEGPKGLKRLLSLNSKPVPTEGGGDQSARTTSPTPSRPKVYSTPGIIRSTSLIRTRSRRKETLKQREHRVDPDTHVGYESDPWGEGQEIHRDAQGNRIFPQPPKRKTSQKKKPTGPTKIALPMGQVEEFHSVRSTSPAELHPLESVSSELVAPVEHKRTTSTSTFHTAQSETTRPASPTRKLSSQSTRQVGANLPEPKHEGWRRSRAGAPRRPSQTLLSSTISDGNQYADEAPALHDQPAGFPHQDSTGAPGILGGPPPLIHIPIATDARSQSPALPAHGSEVHMPVPHPHMPARVLTPPAPLAVRKSPSPARAASPLPPAAHAPVPSPAPAPVPASTTVPALAPSMPRPLPELPPPSPAPSVGSPGPIISHGPVISPRPVIPVAQPPQSEIPPVRTPPVRTPPVRTPPVRTPPVRTPLRTPPPLIAASPEQSPPIQTPRAQSPALDDRHIQILPLDNPQTEPHGYEDSRYHPHPNIHPHPESEVRSPVPDTPSYVLPRMPTPTLTSPGVFLSPPSALTSPTIDRQLSPRSPSPARSVHIEYEERAPSSMISNRPMPRPRSLSESEQHQRQQNRQTGSEMSFVTIEPLSKREKLAASVLSISSMPWLRNLASRSHYPPDSPYHSAHDGDSRYERYRRPEYLSTHTAPQLPPVHTTTMPPRPETGKLPSWYPREQAVRSAAYQASQQRESRGPRIGHEAWGWRSSPHHGIPEEAEEGSPSTMPPWPYASGVVTSGPEISNDLIRGESMMTPPLLPPRPAARTPEPAARPEKRRVPKYRIEQGERGHPVLVPEPGFDDSRWTVFEIGGIEFKRAPGPGDNSRGAQWVPKRFSGLRRPESHRPHEYQYSESPKAMQAPLEG</sequence>
<dbReference type="GO" id="GO:0045290">
    <property type="term" value="F:D-arabinose 1-dehydrogenase [NAD(P)+] activity"/>
    <property type="evidence" value="ECO:0007669"/>
    <property type="project" value="TreeGrafter"/>
</dbReference>
<dbReference type="PRINTS" id="PR01217">
    <property type="entry name" value="PRICHEXTENSN"/>
</dbReference>
<feature type="compositionally biased region" description="Basic and acidic residues" evidence="1">
    <location>
        <begin position="812"/>
        <end position="823"/>
    </location>
</feature>
<dbReference type="Pfam" id="PF00248">
    <property type="entry name" value="Aldo_ket_red"/>
    <property type="match status" value="1"/>
</dbReference>
<feature type="region of interest" description="Disordered" evidence="1">
    <location>
        <begin position="403"/>
        <end position="428"/>
    </location>
</feature>